<gene>
    <name evidence="2" type="ORF">QGM71_19960</name>
</gene>
<feature type="transmembrane region" description="Helical" evidence="1">
    <location>
        <begin position="7"/>
        <end position="25"/>
    </location>
</feature>
<comment type="caution">
    <text evidence="2">The sequence shown here is derived from an EMBL/GenBank/DDBJ whole genome shotgun (WGS) entry which is preliminary data.</text>
</comment>
<feature type="transmembrane region" description="Helical" evidence="1">
    <location>
        <begin position="62"/>
        <end position="84"/>
    </location>
</feature>
<organism evidence="2 3">
    <name type="scientific">Virgibacillus tibetensis</name>
    <dbReference type="NCBI Taxonomy" id="3042313"/>
    <lineage>
        <taxon>Bacteria</taxon>
        <taxon>Bacillati</taxon>
        <taxon>Bacillota</taxon>
        <taxon>Bacilli</taxon>
        <taxon>Bacillales</taxon>
        <taxon>Bacillaceae</taxon>
        <taxon>Virgibacillus</taxon>
    </lineage>
</organism>
<feature type="transmembrane region" description="Helical" evidence="1">
    <location>
        <begin position="104"/>
        <end position="122"/>
    </location>
</feature>
<protein>
    <submittedName>
        <fullName evidence="2">Uncharacterized protein</fullName>
    </submittedName>
</protein>
<dbReference type="RefSeq" id="WP_327609282.1">
    <property type="nucleotide sequence ID" value="NZ_JARZFX010000019.1"/>
</dbReference>
<keyword evidence="1" id="KW-0472">Membrane</keyword>
<dbReference type="EMBL" id="JARZFX010000019">
    <property type="protein sequence ID" value="MEC5425748.1"/>
    <property type="molecule type" value="Genomic_DNA"/>
</dbReference>
<evidence type="ECO:0000313" key="3">
    <source>
        <dbReference type="Proteomes" id="UP001335737"/>
    </source>
</evidence>
<accession>A0ABU6KKT1</accession>
<name>A0ABU6KKT1_9BACI</name>
<feature type="transmembrane region" description="Helical" evidence="1">
    <location>
        <begin position="37"/>
        <end position="57"/>
    </location>
</feature>
<keyword evidence="1" id="KW-0812">Transmembrane</keyword>
<evidence type="ECO:0000313" key="2">
    <source>
        <dbReference type="EMBL" id="MEC5425748.1"/>
    </source>
</evidence>
<keyword evidence="1" id="KW-1133">Transmembrane helix</keyword>
<keyword evidence="3" id="KW-1185">Reference proteome</keyword>
<proteinExistence type="predicted"/>
<sequence>MFSFGRRTFVISVIITFIGVMLPWLETIEGNKIGIQTIYGAIIHTLLLISLAFWYFVKNKDLFISILFLLIGALSFYLVLRTYIEFSYVLNPFTRIYWDRGIGVYITGLGSIGIVLAGIIGIKRHITNN</sequence>
<dbReference type="Proteomes" id="UP001335737">
    <property type="component" value="Unassembled WGS sequence"/>
</dbReference>
<evidence type="ECO:0000256" key="1">
    <source>
        <dbReference type="SAM" id="Phobius"/>
    </source>
</evidence>
<reference evidence="2 3" key="1">
    <citation type="journal article" date="2024" name="Int. J. Syst. Evol. Microbiol.">
        <title>Virgibacillus tibetensis sp. nov., isolated from salt lake on the Tibetan Plateau of China.</title>
        <authorList>
            <person name="Phurbu D."/>
            <person name="Liu Z.-X."/>
            <person name="Wang R."/>
            <person name="Zheng Y.-Y."/>
            <person name="Liu H.-C."/>
            <person name="Zhou Y.-G."/>
            <person name="Yu Y.-J."/>
            <person name="Li A.-H."/>
        </authorList>
    </citation>
    <scope>NUCLEOTIDE SEQUENCE [LARGE SCALE GENOMIC DNA]</scope>
    <source>
        <strain evidence="2 3">C22-A2</strain>
    </source>
</reference>